<protein>
    <recommendedName>
        <fullName evidence="3">RNA polymerase, sigma-24 subunit, ECF subfamily</fullName>
    </recommendedName>
</protein>
<gene>
    <name evidence="1" type="ORF">HDF15_000652</name>
</gene>
<dbReference type="SUPFAM" id="SSF88659">
    <property type="entry name" value="Sigma3 and sigma4 domains of RNA polymerase sigma factors"/>
    <property type="match status" value="1"/>
</dbReference>
<organism evidence="1 2">
    <name type="scientific">Granulicella mallensis</name>
    <dbReference type="NCBI Taxonomy" id="940614"/>
    <lineage>
        <taxon>Bacteria</taxon>
        <taxon>Pseudomonadati</taxon>
        <taxon>Acidobacteriota</taxon>
        <taxon>Terriglobia</taxon>
        <taxon>Terriglobales</taxon>
        <taxon>Acidobacteriaceae</taxon>
        <taxon>Granulicella</taxon>
    </lineage>
</organism>
<dbReference type="AlphaFoldDB" id="A0A7W7ZLW7"/>
<dbReference type="Proteomes" id="UP000584867">
    <property type="component" value="Unassembled WGS sequence"/>
</dbReference>
<name>A0A7W7ZLW7_9BACT</name>
<proteinExistence type="predicted"/>
<evidence type="ECO:0000313" key="1">
    <source>
        <dbReference type="EMBL" id="MBB5062325.1"/>
    </source>
</evidence>
<dbReference type="RefSeq" id="WP_260330788.1">
    <property type="nucleotide sequence ID" value="NZ_JACHIO010000002.1"/>
</dbReference>
<dbReference type="EMBL" id="JACHIO010000002">
    <property type="protein sequence ID" value="MBB5062325.1"/>
    <property type="molecule type" value="Genomic_DNA"/>
</dbReference>
<dbReference type="Gene3D" id="1.20.140.160">
    <property type="match status" value="1"/>
</dbReference>
<reference evidence="1 2" key="1">
    <citation type="submission" date="2020-08" db="EMBL/GenBank/DDBJ databases">
        <title>Genomic Encyclopedia of Type Strains, Phase IV (KMG-V): Genome sequencing to study the core and pangenomes of soil and plant-associated prokaryotes.</title>
        <authorList>
            <person name="Whitman W."/>
        </authorList>
    </citation>
    <scope>NUCLEOTIDE SEQUENCE [LARGE SCALE GENOMIC DNA]</scope>
    <source>
        <strain evidence="1 2">X5P3</strain>
    </source>
</reference>
<evidence type="ECO:0008006" key="3">
    <source>
        <dbReference type="Google" id="ProtNLM"/>
    </source>
</evidence>
<accession>A0A7W7ZLW7</accession>
<evidence type="ECO:0000313" key="2">
    <source>
        <dbReference type="Proteomes" id="UP000584867"/>
    </source>
</evidence>
<sequence length="172" mass="19521">MMSIRFDVSLRSSSQTAPQETAWKNPAWYLLFLEHLDEFATLAWYLVADHQLVEETIQRTLAQLEMNPFEASMPLLAYKQAKAELITQAIAGLNLGRKESEEDAAYLPSSLGDLPDMPRLAFMLKLVLRSSEIEVARFLDVPPSRVRELVQVAIDRLSLRMPYSLLTGCYDA</sequence>
<dbReference type="InterPro" id="IPR013324">
    <property type="entry name" value="RNA_pol_sigma_r3/r4-like"/>
</dbReference>
<comment type="caution">
    <text evidence="1">The sequence shown here is derived from an EMBL/GenBank/DDBJ whole genome shotgun (WGS) entry which is preliminary data.</text>
</comment>